<accession>A0A6A3GMN7</accession>
<organism evidence="2 3">
    <name type="scientific">Phytophthora rubi</name>
    <dbReference type="NCBI Taxonomy" id="129364"/>
    <lineage>
        <taxon>Eukaryota</taxon>
        <taxon>Sar</taxon>
        <taxon>Stramenopiles</taxon>
        <taxon>Oomycota</taxon>
        <taxon>Peronosporomycetes</taxon>
        <taxon>Peronosporales</taxon>
        <taxon>Peronosporaceae</taxon>
        <taxon>Phytophthora</taxon>
    </lineage>
</organism>
<dbReference type="AlphaFoldDB" id="A0A6A3GMN7"/>
<feature type="region of interest" description="Disordered" evidence="1">
    <location>
        <begin position="70"/>
        <end position="94"/>
    </location>
</feature>
<dbReference type="EMBL" id="QXFV01007678">
    <property type="protein sequence ID" value="KAE8958261.1"/>
    <property type="molecule type" value="Genomic_DNA"/>
</dbReference>
<dbReference type="PROSITE" id="PS51257">
    <property type="entry name" value="PROKAR_LIPOPROTEIN"/>
    <property type="match status" value="1"/>
</dbReference>
<sequence length="94" mass="9844">MRTASSSSCPSSFGSSCFGSSSFGLASPGLAIASSWRFQPPPEAWRVRLLPSLRPHPACGRRAAPVPRLLSAFSRPPPTPGSPRVASVPGAKWL</sequence>
<protein>
    <submittedName>
        <fullName evidence="2">Uncharacterized protein</fullName>
    </submittedName>
</protein>
<comment type="caution">
    <text evidence="2">The sequence shown here is derived from an EMBL/GenBank/DDBJ whole genome shotgun (WGS) entry which is preliminary data.</text>
</comment>
<gene>
    <name evidence="2" type="ORF">PR001_g31114</name>
</gene>
<evidence type="ECO:0000313" key="2">
    <source>
        <dbReference type="EMBL" id="KAE8958261.1"/>
    </source>
</evidence>
<proteinExistence type="predicted"/>
<name>A0A6A3GMN7_9STRA</name>
<reference evidence="2 3" key="1">
    <citation type="submission" date="2018-09" db="EMBL/GenBank/DDBJ databases">
        <title>Genomic investigation of the strawberry pathogen Phytophthora fragariae indicates pathogenicity is determined by transcriptional variation in three key races.</title>
        <authorList>
            <person name="Adams T.M."/>
            <person name="Armitage A.D."/>
            <person name="Sobczyk M.K."/>
            <person name="Bates H.J."/>
            <person name="Dunwell J.M."/>
            <person name="Nellist C.F."/>
            <person name="Harrison R.J."/>
        </authorList>
    </citation>
    <scope>NUCLEOTIDE SEQUENCE [LARGE SCALE GENOMIC DNA]</scope>
    <source>
        <strain evidence="2 3">SCRP249</strain>
    </source>
</reference>
<evidence type="ECO:0000313" key="3">
    <source>
        <dbReference type="Proteomes" id="UP000429607"/>
    </source>
</evidence>
<evidence type="ECO:0000256" key="1">
    <source>
        <dbReference type="SAM" id="MobiDB-lite"/>
    </source>
</evidence>
<dbReference type="Proteomes" id="UP000429607">
    <property type="component" value="Unassembled WGS sequence"/>
</dbReference>